<dbReference type="HOGENOM" id="CLU_3144031_0_0_1"/>
<reference evidence="2 3" key="1">
    <citation type="submission" date="2014-04" db="EMBL/GenBank/DDBJ databases">
        <authorList>
            <consortium name="DOE Joint Genome Institute"/>
            <person name="Kuo A."/>
            <person name="Girlanda M."/>
            <person name="Perotto S."/>
            <person name="Kohler A."/>
            <person name="Nagy L.G."/>
            <person name="Floudas D."/>
            <person name="Copeland A."/>
            <person name="Barry K.W."/>
            <person name="Cichocki N."/>
            <person name="Veneault-Fourrey C."/>
            <person name="LaButti K."/>
            <person name="Lindquist E.A."/>
            <person name="Lipzen A."/>
            <person name="Lundell T."/>
            <person name="Morin E."/>
            <person name="Murat C."/>
            <person name="Sun H."/>
            <person name="Tunlid A."/>
            <person name="Henrissat B."/>
            <person name="Grigoriev I.V."/>
            <person name="Hibbett D.S."/>
            <person name="Martin F."/>
            <person name="Nordberg H.P."/>
            <person name="Cantor M.N."/>
            <person name="Hua S.X."/>
        </authorList>
    </citation>
    <scope>NUCLEOTIDE SEQUENCE [LARGE SCALE GENOMIC DNA]</scope>
    <source>
        <strain evidence="2 3">MUT 4182</strain>
    </source>
</reference>
<feature type="compositionally biased region" description="Polar residues" evidence="1">
    <location>
        <begin position="17"/>
        <end position="49"/>
    </location>
</feature>
<reference evidence="3" key="2">
    <citation type="submission" date="2015-01" db="EMBL/GenBank/DDBJ databases">
        <title>Evolutionary Origins and Diversification of the Mycorrhizal Mutualists.</title>
        <authorList>
            <consortium name="DOE Joint Genome Institute"/>
            <consortium name="Mycorrhizal Genomics Consortium"/>
            <person name="Kohler A."/>
            <person name="Kuo A."/>
            <person name="Nagy L.G."/>
            <person name="Floudas D."/>
            <person name="Copeland A."/>
            <person name="Barry K.W."/>
            <person name="Cichocki N."/>
            <person name="Veneault-Fourrey C."/>
            <person name="LaButti K."/>
            <person name="Lindquist E.A."/>
            <person name="Lipzen A."/>
            <person name="Lundell T."/>
            <person name="Morin E."/>
            <person name="Murat C."/>
            <person name="Riley R."/>
            <person name="Ohm R."/>
            <person name="Sun H."/>
            <person name="Tunlid A."/>
            <person name="Henrissat B."/>
            <person name="Grigoriev I.V."/>
            <person name="Hibbett D.S."/>
            <person name="Martin F."/>
        </authorList>
    </citation>
    <scope>NUCLEOTIDE SEQUENCE [LARGE SCALE GENOMIC DNA]</scope>
    <source>
        <strain evidence="3">MUT 4182</strain>
    </source>
</reference>
<evidence type="ECO:0000256" key="1">
    <source>
        <dbReference type="SAM" id="MobiDB-lite"/>
    </source>
</evidence>
<keyword evidence="3" id="KW-1185">Reference proteome</keyword>
<gene>
    <name evidence="2" type="ORF">M407DRAFT_35013</name>
</gene>
<accession>A0A0C3Q0F7</accession>
<name>A0A0C3Q0F7_9AGAM</name>
<evidence type="ECO:0000313" key="2">
    <source>
        <dbReference type="EMBL" id="KIO15414.1"/>
    </source>
</evidence>
<dbReference type="AlphaFoldDB" id="A0A0C3Q0F7"/>
<sequence length="49" mass="5086">MAEGTMPAVRPRYAGNNDGNQSAAKGRSESSNISDTTSQTGSSLRRPSS</sequence>
<dbReference type="Proteomes" id="UP000054248">
    <property type="component" value="Unassembled WGS sequence"/>
</dbReference>
<evidence type="ECO:0000313" key="3">
    <source>
        <dbReference type="Proteomes" id="UP000054248"/>
    </source>
</evidence>
<dbReference type="EMBL" id="KN824102">
    <property type="protein sequence ID" value="KIO15414.1"/>
    <property type="molecule type" value="Genomic_DNA"/>
</dbReference>
<protein>
    <submittedName>
        <fullName evidence="2">Uncharacterized protein</fullName>
    </submittedName>
</protein>
<proteinExistence type="predicted"/>
<organism evidence="2 3">
    <name type="scientific">Tulasnella calospora MUT 4182</name>
    <dbReference type="NCBI Taxonomy" id="1051891"/>
    <lineage>
        <taxon>Eukaryota</taxon>
        <taxon>Fungi</taxon>
        <taxon>Dikarya</taxon>
        <taxon>Basidiomycota</taxon>
        <taxon>Agaricomycotina</taxon>
        <taxon>Agaricomycetes</taxon>
        <taxon>Cantharellales</taxon>
        <taxon>Tulasnellaceae</taxon>
        <taxon>Tulasnella</taxon>
    </lineage>
</organism>
<feature type="region of interest" description="Disordered" evidence="1">
    <location>
        <begin position="1"/>
        <end position="49"/>
    </location>
</feature>